<dbReference type="AlphaFoldDB" id="A0A381X7F8"/>
<dbReference type="Gene3D" id="3.90.930.1">
    <property type="match status" value="1"/>
</dbReference>
<protein>
    <recommendedName>
        <fullName evidence="2">MORN repeat protein</fullName>
    </recommendedName>
</protein>
<accession>A0A381X7F8</accession>
<dbReference type="PROSITE" id="PS51257">
    <property type="entry name" value="PROKAR_LIPOPROTEIN"/>
    <property type="match status" value="1"/>
</dbReference>
<sequence>MNKILVFLALLIVGCSKKPVDMDDVLFDRAGRWITKDNYSSFFIYNLKVYNGPAYSTHRNGNKKERGQLKNGYKSGVWTGWDKDGNKRYAGSYEYGQEHGNWIGWHTNGKKKYEGEYKKAKQIGKWTYYNKGGKKTTKEIYFICDEKCENEHIPRPCKREGKIVESKEF</sequence>
<reference evidence="1" key="1">
    <citation type="submission" date="2018-05" db="EMBL/GenBank/DDBJ databases">
        <authorList>
            <person name="Lanie J.A."/>
            <person name="Ng W.-L."/>
            <person name="Kazmierczak K.M."/>
            <person name="Andrzejewski T.M."/>
            <person name="Davidsen T.M."/>
            <person name="Wayne K.J."/>
            <person name="Tettelin H."/>
            <person name="Glass J.I."/>
            <person name="Rusch D."/>
            <person name="Podicherti R."/>
            <person name="Tsui H.-C.T."/>
            <person name="Winkler M.E."/>
        </authorList>
    </citation>
    <scope>NUCLEOTIDE SEQUENCE</scope>
</reference>
<organism evidence="1">
    <name type="scientific">marine metagenome</name>
    <dbReference type="NCBI Taxonomy" id="408172"/>
    <lineage>
        <taxon>unclassified sequences</taxon>
        <taxon>metagenomes</taxon>
        <taxon>ecological metagenomes</taxon>
    </lineage>
</organism>
<dbReference type="EMBL" id="UINC01014180">
    <property type="protein sequence ID" value="SVA60695.1"/>
    <property type="molecule type" value="Genomic_DNA"/>
</dbReference>
<gene>
    <name evidence="1" type="ORF">METZ01_LOCUS113549</name>
</gene>
<evidence type="ECO:0000313" key="1">
    <source>
        <dbReference type="EMBL" id="SVA60695.1"/>
    </source>
</evidence>
<evidence type="ECO:0008006" key="2">
    <source>
        <dbReference type="Google" id="ProtNLM"/>
    </source>
</evidence>
<name>A0A381X7F8_9ZZZZ</name>
<proteinExistence type="predicted"/>
<dbReference type="SUPFAM" id="SSF82185">
    <property type="entry name" value="Histone H3 K4-specific methyltransferase SET7/9 N-terminal domain"/>
    <property type="match status" value="1"/>
</dbReference>